<feature type="coiled-coil region" evidence="1">
    <location>
        <begin position="107"/>
        <end position="134"/>
    </location>
</feature>
<dbReference type="Proteomes" id="UP000254968">
    <property type="component" value="Unassembled WGS sequence"/>
</dbReference>
<protein>
    <submittedName>
        <fullName evidence="2">Uncharacterized protein</fullName>
    </submittedName>
</protein>
<evidence type="ECO:0000313" key="2">
    <source>
        <dbReference type="EMBL" id="STX29763.1"/>
    </source>
</evidence>
<accession>A0A378I441</accession>
<dbReference type="OrthoDB" id="9938844at2"/>
<dbReference type="RefSeq" id="WP_115303432.1">
    <property type="nucleotide sequence ID" value="NZ_CAAAHO010000002.1"/>
</dbReference>
<gene>
    <name evidence="2" type="ORF">NCTC13315_02315</name>
</gene>
<keyword evidence="1" id="KW-0175">Coiled coil</keyword>
<evidence type="ECO:0000256" key="1">
    <source>
        <dbReference type="SAM" id="Coils"/>
    </source>
</evidence>
<evidence type="ECO:0000313" key="3">
    <source>
        <dbReference type="Proteomes" id="UP000254968"/>
    </source>
</evidence>
<sequence length="494" mass="57555">MLFKLDKSKPLSIEDLGKELQSIDTREQAFFLNIEDKLSDYAAQCDKQKQVSIKTFKEKLEHERQLSLASKAQANETLKQKPLTQGQPEKNSTIFEKLQEPEDAAMARKYEQFVKQLEGKIEEEKQKFLAEQQDIFDKKIAKNALKREDIKNNLRQLVLTDQASKIAEFKSELNNTVQQLSDEMNRSVALVNQDDSKALDEYKRINIYLYNTLNHLAQKHLCCMRDELKLSLAVKLSQLTKYNLNESLELAERVVTSLTIQITSKDKNKISFELIAKDIEKELGLSPEENNFEKILLTIKQECFIFTARTEYLFTSYFDAQKREYGNRINSTASDTLISQDNACRLLQEQVLNYMLNRVNPNEFHAIFVNLGMEELQARMHNQSTVAFERHRVGVLEQLSNRLNALYDNFFVEKGICPAVKEKLNRAEVQKFFYERITQKYMKHKQDDAYYLGQKKLSSTQVLDEFEADFEKQLAILPTFVEQADKQEMTTCVM</sequence>
<dbReference type="AlphaFoldDB" id="A0A378I441"/>
<organism evidence="2 3">
    <name type="scientific">Legionella beliardensis</name>
    <dbReference type="NCBI Taxonomy" id="91822"/>
    <lineage>
        <taxon>Bacteria</taxon>
        <taxon>Pseudomonadati</taxon>
        <taxon>Pseudomonadota</taxon>
        <taxon>Gammaproteobacteria</taxon>
        <taxon>Legionellales</taxon>
        <taxon>Legionellaceae</taxon>
        <taxon>Legionella</taxon>
    </lineage>
</organism>
<proteinExistence type="predicted"/>
<keyword evidence="3" id="KW-1185">Reference proteome</keyword>
<dbReference type="EMBL" id="UGNV01000001">
    <property type="protein sequence ID" value="STX29763.1"/>
    <property type="molecule type" value="Genomic_DNA"/>
</dbReference>
<reference evidence="2 3" key="1">
    <citation type="submission" date="2018-06" db="EMBL/GenBank/DDBJ databases">
        <authorList>
            <consortium name="Pathogen Informatics"/>
            <person name="Doyle S."/>
        </authorList>
    </citation>
    <scope>NUCLEOTIDE SEQUENCE [LARGE SCALE GENOMIC DNA]</scope>
    <source>
        <strain evidence="2 3">NCTC13315</strain>
    </source>
</reference>
<name>A0A378I441_9GAMM</name>